<name>A0ABS1TI65_9BACI</name>
<accession>A0ABS1TI65</accession>
<dbReference type="Proteomes" id="UP000623967">
    <property type="component" value="Unassembled WGS sequence"/>
</dbReference>
<comment type="caution">
    <text evidence="1">The sequence shown here is derived from an EMBL/GenBank/DDBJ whole genome shotgun (WGS) entry which is preliminary data.</text>
</comment>
<proteinExistence type="predicted"/>
<gene>
    <name evidence="1" type="ORF">JK635_01970</name>
</gene>
<reference evidence="1 2" key="1">
    <citation type="submission" date="2021-01" db="EMBL/GenBank/DDBJ databases">
        <title>Genome public.</title>
        <authorList>
            <person name="Liu C."/>
            <person name="Sun Q."/>
        </authorList>
    </citation>
    <scope>NUCLEOTIDE SEQUENCE [LARGE SCALE GENOMIC DNA]</scope>
    <source>
        <strain evidence="1 2">YIM B02564</strain>
    </source>
</reference>
<evidence type="ECO:0000313" key="2">
    <source>
        <dbReference type="Proteomes" id="UP000623967"/>
    </source>
</evidence>
<evidence type="ECO:0000313" key="1">
    <source>
        <dbReference type="EMBL" id="MBL4951006.1"/>
    </source>
</evidence>
<keyword evidence="2" id="KW-1185">Reference proteome</keyword>
<dbReference type="EMBL" id="JAESWB010000025">
    <property type="protein sequence ID" value="MBL4951006.1"/>
    <property type="molecule type" value="Genomic_DNA"/>
</dbReference>
<protein>
    <submittedName>
        <fullName evidence="1">Uncharacterized protein</fullName>
    </submittedName>
</protein>
<sequence>MNKKKFSMEEVASFLEYVIISDTATEEEQILYEDYKWNGKLRNNHIYKSVLHKMRNEWFGK</sequence>
<dbReference type="RefSeq" id="WP_202651920.1">
    <property type="nucleotide sequence ID" value="NZ_JAESWB010000025.1"/>
</dbReference>
<organism evidence="1 2">
    <name type="scientific">Neobacillus paridis</name>
    <dbReference type="NCBI Taxonomy" id="2803862"/>
    <lineage>
        <taxon>Bacteria</taxon>
        <taxon>Bacillati</taxon>
        <taxon>Bacillota</taxon>
        <taxon>Bacilli</taxon>
        <taxon>Bacillales</taxon>
        <taxon>Bacillaceae</taxon>
        <taxon>Neobacillus</taxon>
    </lineage>
</organism>